<sequence>MQKTSTMVGGTSAAGGSTAISDALTMGGDLSRNAGMTNALQIGSATISVGNATINGGGMGVVRAVEPRRHGGRRHGAMGGPGLGGLLGNLNTSTVGVGDAMLSPFTMDGSGGPGFMPAGSGLMGLLGGGGGFGGGADLSGLTNTAVGLPDMLSAFTMDGSGGPGFQAAGAALQGLNITPFGGGGGLGGFFSSFGPMLQGAMSFAGPLLGALMTGKKGGPKPRRPTARPTASSVRPARTPSPVACLARARTSSARSPTSPCSSSPAAWAAAGRWD</sequence>
<organism evidence="2">
    <name type="scientific">Caulobacter phage BL57</name>
    <dbReference type="NCBI Taxonomy" id="3348355"/>
    <lineage>
        <taxon>Viruses</taxon>
    </lineage>
</organism>
<evidence type="ECO:0000256" key="1">
    <source>
        <dbReference type="SAM" id="MobiDB-lite"/>
    </source>
</evidence>
<reference evidence="2" key="1">
    <citation type="submission" date="2024-10" db="EMBL/GenBank/DDBJ databases">
        <title>Genetic diversity among independent isolates of the Dolichocephalovirinae subfamily.</title>
        <authorList>
            <person name="Ely B."/>
            <person name="Thomas Q."/>
            <person name="Mohammadi T."/>
        </authorList>
    </citation>
    <scope>NUCLEOTIDE SEQUENCE</scope>
</reference>
<dbReference type="EMBL" id="PQ287320">
    <property type="protein sequence ID" value="XHV10574.1"/>
    <property type="molecule type" value="Genomic_DNA"/>
</dbReference>
<feature type="compositionally biased region" description="Low complexity" evidence="1">
    <location>
        <begin position="243"/>
        <end position="274"/>
    </location>
</feature>
<accession>A0AB74UGK6</accession>
<feature type="region of interest" description="Disordered" evidence="1">
    <location>
        <begin position="213"/>
        <end position="274"/>
    </location>
</feature>
<proteinExistence type="predicted"/>
<evidence type="ECO:0000313" key="2">
    <source>
        <dbReference type="EMBL" id="XHV10574.1"/>
    </source>
</evidence>
<name>A0AB74UGK6_9VIRU</name>
<protein>
    <submittedName>
        <fullName evidence="2">Uncharacterized protein</fullName>
    </submittedName>
</protein>
<gene>
    <name evidence="2" type="ORF">BL57_102</name>
</gene>